<proteinExistence type="predicted"/>
<dbReference type="Proteomes" id="UP000092659">
    <property type="component" value="Chromosome"/>
</dbReference>
<reference evidence="2 4" key="2">
    <citation type="submission" date="2021-03" db="EMBL/GenBank/DDBJ databases">
        <title>Genomic Encyclopedia of Type Strains, Phase IV (KMG-IV): sequencing the most valuable type-strain genomes for metagenomic binning, comparative biology and taxonomic classification.</title>
        <authorList>
            <person name="Goeker M."/>
        </authorList>
    </citation>
    <scope>NUCLEOTIDE SEQUENCE [LARGE SCALE GENOMIC DNA]</scope>
    <source>
        <strain evidence="2 4">DSM 40499</strain>
    </source>
</reference>
<evidence type="ECO:0000313" key="2">
    <source>
        <dbReference type="EMBL" id="MBP2055161.1"/>
    </source>
</evidence>
<dbReference type="EMBL" id="JAGGLP010000027">
    <property type="protein sequence ID" value="MBP2055161.1"/>
    <property type="molecule type" value="Genomic_DNA"/>
</dbReference>
<evidence type="ECO:0000313" key="3">
    <source>
        <dbReference type="Proteomes" id="UP000092659"/>
    </source>
</evidence>
<dbReference type="RefSeq" id="WP_067307696.1">
    <property type="nucleotide sequence ID" value="NZ_CP016279.1"/>
</dbReference>
<gene>
    <name evidence="1" type="ORF">AVL59_23420</name>
    <name evidence="2" type="ORF">J2Z21_008174</name>
</gene>
<dbReference type="OrthoDB" id="4180588at2"/>
<evidence type="ECO:0000313" key="1">
    <source>
        <dbReference type="EMBL" id="ANP52121.1"/>
    </source>
</evidence>
<dbReference type="EMBL" id="CP016279">
    <property type="protein sequence ID" value="ANP52121.1"/>
    <property type="molecule type" value="Genomic_DNA"/>
</dbReference>
<keyword evidence="4" id="KW-1185">Reference proteome</keyword>
<protein>
    <submittedName>
        <fullName evidence="1">Uncharacterized protein</fullName>
    </submittedName>
</protein>
<name>A0A1B1B028_9ACTN</name>
<dbReference type="STRING" id="68214.AVL59_23420"/>
<dbReference type="KEGG" id="sgs:AVL59_23420"/>
<dbReference type="AlphaFoldDB" id="A0A1B1B028"/>
<accession>A0A1B1B028</accession>
<organism evidence="1 3">
    <name type="scientific">Streptomyces griseochromogenes</name>
    <dbReference type="NCBI Taxonomy" id="68214"/>
    <lineage>
        <taxon>Bacteria</taxon>
        <taxon>Bacillati</taxon>
        <taxon>Actinomycetota</taxon>
        <taxon>Actinomycetes</taxon>
        <taxon>Kitasatosporales</taxon>
        <taxon>Streptomycetaceae</taxon>
        <taxon>Streptomyces</taxon>
    </lineage>
</organism>
<reference evidence="1 3" key="1">
    <citation type="submission" date="2016-06" db="EMBL/GenBank/DDBJ databases">
        <title>Complete genome sequence of Streptomyces griseochromogenes ATCC 14511, the Blasticidin S producer.</title>
        <authorList>
            <person name="Wu L."/>
        </authorList>
    </citation>
    <scope>NUCLEOTIDE SEQUENCE [LARGE SCALE GENOMIC DNA]</scope>
    <source>
        <strain evidence="1 3">ATCC 14511</strain>
    </source>
</reference>
<dbReference type="Proteomes" id="UP001519309">
    <property type="component" value="Unassembled WGS sequence"/>
</dbReference>
<evidence type="ECO:0000313" key="4">
    <source>
        <dbReference type="Proteomes" id="UP001519309"/>
    </source>
</evidence>
<sequence length="178" mass="19530">MNTADTSHEHIRTPYEQARKGVVEHALRAAEVPLEHYVSPPLPTLRWGTPAYAVFAAPAVRAPRQPLRVDTPDRWWAVGITRPRLLVYALVPVAPFSDAPPGGPVTVAPSGRPLSAVREDQRLFDALMDRALPSFLAGSPGDPTVRGDLAAALALVLPRECRDWSLALTPDFYAWLER</sequence>